<evidence type="ECO:0000313" key="6">
    <source>
        <dbReference type="EMBL" id="CAA9529869.1"/>
    </source>
</evidence>
<protein>
    <recommendedName>
        <fullName evidence="3">Queuosine 5'-phosphate N-glycosylase/hydrolase</fullName>
    </recommendedName>
    <alternativeName>
        <fullName evidence="4">Queuosine-nucleotide N-glycosylase/hydrolase</fullName>
    </alternativeName>
</protein>
<comment type="similarity">
    <text evidence="2">Belongs to the QNG1 protein family.</text>
</comment>
<evidence type="ECO:0000256" key="2">
    <source>
        <dbReference type="ARBA" id="ARBA00035119"/>
    </source>
</evidence>
<dbReference type="AlphaFoldDB" id="A0A6J4TRH2"/>
<dbReference type="EMBL" id="CADCVT010000397">
    <property type="protein sequence ID" value="CAA9529869.1"/>
    <property type="molecule type" value="Genomic_DNA"/>
</dbReference>
<reference evidence="6" key="1">
    <citation type="submission" date="2020-02" db="EMBL/GenBank/DDBJ databases">
        <authorList>
            <person name="Meier V. D."/>
        </authorList>
    </citation>
    <scope>NUCLEOTIDE SEQUENCE</scope>
    <source>
        <strain evidence="6">AVDCRST_MAG85</strain>
    </source>
</reference>
<evidence type="ECO:0000256" key="5">
    <source>
        <dbReference type="ARBA" id="ARBA00048204"/>
    </source>
</evidence>
<dbReference type="PANTHER" id="PTHR21314:SF0">
    <property type="entry name" value="QUEUOSINE 5'-PHOSPHATE N-GLYCOSYLASE_HYDROLASE"/>
    <property type="match status" value="1"/>
</dbReference>
<accession>A0A6J4TRH2</accession>
<evidence type="ECO:0000256" key="1">
    <source>
        <dbReference type="ARBA" id="ARBA00022801"/>
    </source>
</evidence>
<dbReference type="GO" id="GO:0006400">
    <property type="term" value="P:tRNA modification"/>
    <property type="evidence" value="ECO:0007669"/>
    <property type="project" value="TreeGrafter"/>
</dbReference>
<organism evidence="6">
    <name type="scientific">uncultured Solirubrobacteraceae bacterium</name>
    <dbReference type="NCBI Taxonomy" id="1162706"/>
    <lineage>
        <taxon>Bacteria</taxon>
        <taxon>Bacillati</taxon>
        <taxon>Actinomycetota</taxon>
        <taxon>Thermoleophilia</taxon>
        <taxon>Solirubrobacterales</taxon>
        <taxon>Solirubrobacteraceae</taxon>
        <taxon>environmental samples</taxon>
    </lineage>
</organism>
<dbReference type="PANTHER" id="PTHR21314">
    <property type="entry name" value="QUEUOSINE 5'-PHOSPHATE N-GLYCOSYLASE_HYDROLASE-RELATED"/>
    <property type="match status" value="1"/>
</dbReference>
<gene>
    <name evidence="6" type="ORF">AVDCRST_MAG85-3575</name>
</gene>
<proteinExistence type="inferred from homology"/>
<name>A0A6J4TRH2_9ACTN</name>
<dbReference type="GO" id="GO:0016787">
    <property type="term" value="F:hydrolase activity"/>
    <property type="evidence" value="ECO:0007669"/>
    <property type="project" value="UniProtKB-KW"/>
</dbReference>
<comment type="catalytic activity">
    <reaction evidence="5">
        <text>queuosine 5'-phosphate + H2O = queuine + D-ribose 5-phosphate</text>
        <dbReference type="Rhea" id="RHEA:75387"/>
        <dbReference type="ChEBI" id="CHEBI:15377"/>
        <dbReference type="ChEBI" id="CHEBI:17433"/>
        <dbReference type="ChEBI" id="CHEBI:78346"/>
        <dbReference type="ChEBI" id="CHEBI:194371"/>
    </reaction>
    <physiologicalReaction direction="left-to-right" evidence="5">
        <dbReference type="Rhea" id="RHEA:75388"/>
    </physiologicalReaction>
</comment>
<evidence type="ECO:0000256" key="3">
    <source>
        <dbReference type="ARBA" id="ARBA00035306"/>
    </source>
</evidence>
<sequence length="291" mass="32011">MTTLPEEVRAHAAHVAANARWVRIDLDAASAVEPPPEPELDPERHLLDGPAGDVATYLLTLTAINFGSGWFPTLRKRRGMSGYFTVASSLADRFREHGPWTNEQLRGLTTTEVAATLGQAPDHELMSLFAQALRQLGAFLGDRTALELVESAGGSADRLARIVSSGMSMWNDRGFYKRAQILASDLALAGVARFGDLDSLTIFADNLVPHVLRCDGVLVYDDALAEHIDAELLLVHAEQEREIRACAVHACVAIARSLDVSEPTLDMSLWNRGQQPVYKSRPRHRSRTVFY</sequence>
<keyword evidence="1" id="KW-0378">Hydrolase</keyword>
<dbReference type="InterPro" id="IPR019438">
    <property type="entry name" value="Q_salvage"/>
</dbReference>
<evidence type="ECO:0000256" key="4">
    <source>
        <dbReference type="ARBA" id="ARBA00035393"/>
    </source>
</evidence>
<dbReference type="Pfam" id="PF10343">
    <property type="entry name" value="Q_salvage"/>
    <property type="match status" value="1"/>
</dbReference>